<dbReference type="InterPro" id="IPR006059">
    <property type="entry name" value="SBP"/>
</dbReference>
<dbReference type="SUPFAM" id="SSF53850">
    <property type="entry name" value="Periplasmic binding protein-like II"/>
    <property type="match status" value="1"/>
</dbReference>
<dbReference type="EMBL" id="JAVALS010000006">
    <property type="protein sequence ID" value="MDP5227609.1"/>
    <property type="molecule type" value="Genomic_DNA"/>
</dbReference>
<proteinExistence type="predicted"/>
<dbReference type="CDD" id="cd14748">
    <property type="entry name" value="PBP2_UgpB"/>
    <property type="match status" value="1"/>
</dbReference>
<dbReference type="Gene3D" id="3.40.190.10">
    <property type="entry name" value="Periplasmic binding protein-like II"/>
    <property type="match status" value="1"/>
</dbReference>
<dbReference type="RefSeq" id="WP_305996659.1">
    <property type="nucleotide sequence ID" value="NZ_JAVALS010000006.1"/>
</dbReference>
<reference evidence="2 3" key="1">
    <citation type="submission" date="2023-08" db="EMBL/GenBank/DDBJ databases">
        <title>Arthrobacter horti sp. nov., isolated from forest soil.</title>
        <authorList>
            <person name="Park M."/>
        </authorList>
    </citation>
    <scope>NUCLEOTIDE SEQUENCE [LARGE SCALE GENOMIC DNA]</scope>
    <source>
        <strain evidence="2 3">YJM1</strain>
    </source>
</reference>
<protein>
    <submittedName>
        <fullName evidence="2">ABC transporter substrate-binding protein</fullName>
    </submittedName>
</protein>
<dbReference type="Pfam" id="PF13416">
    <property type="entry name" value="SBP_bac_8"/>
    <property type="match status" value="1"/>
</dbReference>
<feature type="chain" id="PRO_5047493125" evidence="1">
    <location>
        <begin position="23"/>
        <end position="452"/>
    </location>
</feature>
<gene>
    <name evidence="2" type="ORF">Q9R02_10630</name>
</gene>
<dbReference type="PANTHER" id="PTHR43649:SF12">
    <property type="entry name" value="DIACETYLCHITOBIOSE BINDING PROTEIN DASA"/>
    <property type="match status" value="1"/>
</dbReference>
<accession>A0ABT9IPV1</accession>
<feature type="signal peptide" evidence="1">
    <location>
        <begin position="1"/>
        <end position="22"/>
    </location>
</feature>
<comment type="caution">
    <text evidence="2">The sequence shown here is derived from an EMBL/GenBank/DDBJ whole genome shotgun (WGS) entry which is preliminary data.</text>
</comment>
<name>A0ABT9IPV1_9MICC</name>
<evidence type="ECO:0000313" key="3">
    <source>
        <dbReference type="Proteomes" id="UP001232725"/>
    </source>
</evidence>
<evidence type="ECO:0000313" key="2">
    <source>
        <dbReference type="EMBL" id="MDP5227609.1"/>
    </source>
</evidence>
<sequence length="452" mass="47719">MLSRRKTLLGTLAALTALGISACGTGAGTGQNQAASLIPELGKDQKVEITFESYNLAQAGVWTDTIKGLIGDFETAHPNITVHAQAPQGGGAVGSNTVSSVQTQLLAGHAPDVSQLTFDSLDFAATQLGAQPISDLVGAKAVEDHLDGAHPFHPNAKHLGDWNGKTYGVPYVFSTPVLFYNASLLAKAGVTDPDLSTWDKVADVAKKVSAVTGKPALDLNCTSKGGSWCMQGIFKSNGAQVLSDDRKTIGFGSDAAVDTVSKLAALSKEGVLRNADINAQYEGVIKGDTAMVVTSSALQGMLMQASKKAGWQLKDAAMPGFAGKQAVPTNSGSALFILSSDPAKQRAAWEFIKWMTSDKAYTEISSKIGYLPLRTGLTEKGGSLYEWAQKNPLLAPNLAQLDRLQPWVSYPGNSYVQVDDILATAVENAVYYGKDPKQTMTDAAKRAQDLIH</sequence>
<dbReference type="PROSITE" id="PS51257">
    <property type="entry name" value="PROKAR_LIPOPROTEIN"/>
    <property type="match status" value="1"/>
</dbReference>
<organism evidence="2 3">
    <name type="scientific">Arthrobacter horti</name>
    <dbReference type="NCBI Taxonomy" id="3068273"/>
    <lineage>
        <taxon>Bacteria</taxon>
        <taxon>Bacillati</taxon>
        <taxon>Actinomycetota</taxon>
        <taxon>Actinomycetes</taxon>
        <taxon>Micrococcales</taxon>
        <taxon>Micrococcaceae</taxon>
        <taxon>Arthrobacter</taxon>
    </lineage>
</organism>
<keyword evidence="3" id="KW-1185">Reference proteome</keyword>
<evidence type="ECO:0000256" key="1">
    <source>
        <dbReference type="SAM" id="SignalP"/>
    </source>
</evidence>
<dbReference type="PANTHER" id="PTHR43649">
    <property type="entry name" value="ARABINOSE-BINDING PROTEIN-RELATED"/>
    <property type="match status" value="1"/>
</dbReference>
<dbReference type="InterPro" id="IPR050490">
    <property type="entry name" value="Bact_solute-bd_prot1"/>
</dbReference>
<keyword evidence="1" id="KW-0732">Signal</keyword>
<dbReference type="Proteomes" id="UP001232725">
    <property type="component" value="Unassembled WGS sequence"/>
</dbReference>